<feature type="region of interest" description="Disordered" evidence="2">
    <location>
        <begin position="39"/>
        <end position="81"/>
    </location>
</feature>
<evidence type="ECO:0000313" key="3">
    <source>
        <dbReference type="EMBL" id="EPS60592.1"/>
    </source>
</evidence>
<dbReference type="PANTHER" id="PTHR46525">
    <property type="entry name" value="EMB|CAB72159.1"/>
    <property type="match status" value="1"/>
</dbReference>
<gene>
    <name evidence="3" type="ORF">M569_14211</name>
</gene>
<dbReference type="OrthoDB" id="1917735at2759"/>
<organism evidence="3 4">
    <name type="scientific">Genlisea aurea</name>
    <dbReference type="NCBI Taxonomy" id="192259"/>
    <lineage>
        <taxon>Eukaryota</taxon>
        <taxon>Viridiplantae</taxon>
        <taxon>Streptophyta</taxon>
        <taxon>Embryophyta</taxon>
        <taxon>Tracheophyta</taxon>
        <taxon>Spermatophyta</taxon>
        <taxon>Magnoliopsida</taxon>
        <taxon>eudicotyledons</taxon>
        <taxon>Gunneridae</taxon>
        <taxon>Pentapetalae</taxon>
        <taxon>asterids</taxon>
        <taxon>lamiids</taxon>
        <taxon>Lamiales</taxon>
        <taxon>Lentibulariaceae</taxon>
        <taxon>Genlisea</taxon>
    </lineage>
</organism>
<keyword evidence="4" id="KW-1185">Reference proteome</keyword>
<dbReference type="EMBL" id="AUSU01007449">
    <property type="protein sequence ID" value="EPS60592.1"/>
    <property type="molecule type" value="Genomic_DNA"/>
</dbReference>
<evidence type="ECO:0000256" key="1">
    <source>
        <dbReference type="ARBA" id="ARBA00034773"/>
    </source>
</evidence>
<dbReference type="GO" id="GO:0010150">
    <property type="term" value="P:leaf senescence"/>
    <property type="evidence" value="ECO:0007669"/>
    <property type="project" value="UniProtKB-ARBA"/>
</dbReference>
<dbReference type="PANTHER" id="PTHR46525:SF2">
    <property type="entry name" value="EMB|CAB72159.1"/>
    <property type="match status" value="1"/>
</dbReference>
<comment type="similarity">
    <text evidence="1">Belongs to the senescence regulator S40 family.</text>
</comment>
<reference evidence="3 4" key="1">
    <citation type="journal article" date="2013" name="BMC Genomics">
        <title>The miniature genome of a carnivorous plant Genlisea aurea contains a low number of genes and short non-coding sequences.</title>
        <authorList>
            <person name="Leushkin E.V."/>
            <person name="Sutormin R.A."/>
            <person name="Nabieva E.R."/>
            <person name="Penin A.A."/>
            <person name="Kondrashov A.S."/>
            <person name="Logacheva M.D."/>
        </authorList>
    </citation>
    <scope>NUCLEOTIDE SEQUENCE [LARGE SCALE GENOMIC DNA]</scope>
</reference>
<evidence type="ECO:0000256" key="2">
    <source>
        <dbReference type="SAM" id="MobiDB-lite"/>
    </source>
</evidence>
<comment type="caution">
    <text evidence="3">The sequence shown here is derived from an EMBL/GenBank/DDBJ whole genome shotgun (WGS) entry which is preliminary data.</text>
</comment>
<proteinExistence type="inferred from homology"/>
<dbReference type="Proteomes" id="UP000015453">
    <property type="component" value="Unassembled WGS sequence"/>
</dbReference>
<dbReference type="AlphaFoldDB" id="S8DLW1"/>
<dbReference type="InterPro" id="IPR007608">
    <property type="entry name" value="Senescence_reg_S40"/>
</dbReference>
<accession>S8DLW1</accession>
<name>S8DLW1_9LAMI</name>
<evidence type="ECO:0000313" key="4">
    <source>
        <dbReference type="Proteomes" id="UP000015453"/>
    </source>
</evidence>
<dbReference type="Pfam" id="PF04520">
    <property type="entry name" value="Senescence_reg"/>
    <property type="match status" value="1"/>
</dbReference>
<sequence length="162" mass="18068">MAAPRSCFYGSNRRFLPIDPGVAADSMIFELDESDVWSSSLRSMSPEKTTRSRICRKPSSSSSSSAATVGKGRPASLPMNVPDWSKILKDEYRENRHRDEGEGWEEEDGVGRRIPPHEMVARQTARAGIASFSVHEGVGRTLKGRDLSRVRNAVWQKIGFED</sequence>
<evidence type="ECO:0008006" key="5">
    <source>
        <dbReference type="Google" id="ProtNLM"/>
    </source>
</evidence>
<protein>
    <recommendedName>
        <fullName evidence="5">Senescence regulator</fullName>
    </recommendedName>
</protein>